<dbReference type="Proteomes" id="UP000822688">
    <property type="component" value="Chromosome 8"/>
</dbReference>
<feature type="signal peptide" evidence="1">
    <location>
        <begin position="1"/>
        <end position="22"/>
    </location>
</feature>
<reference evidence="2" key="1">
    <citation type="submission" date="2020-06" db="EMBL/GenBank/DDBJ databases">
        <title>WGS assembly of Ceratodon purpureus strain R40.</title>
        <authorList>
            <person name="Carey S.B."/>
            <person name="Jenkins J."/>
            <person name="Shu S."/>
            <person name="Lovell J.T."/>
            <person name="Sreedasyam A."/>
            <person name="Maumus F."/>
            <person name="Tiley G.P."/>
            <person name="Fernandez-Pozo N."/>
            <person name="Barry K."/>
            <person name="Chen C."/>
            <person name="Wang M."/>
            <person name="Lipzen A."/>
            <person name="Daum C."/>
            <person name="Saski C.A."/>
            <person name="Payton A.C."/>
            <person name="Mcbreen J.C."/>
            <person name="Conrad R.E."/>
            <person name="Kollar L.M."/>
            <person name="Olsson S."/>
            <person name="Huttunen S."/>
            <person name="Landis J.B."/>
            <person name="Wickett N.J."/>
            <person name="Johnson M.G."/>
            <person name="Rensing S.A."/>
            <person name="Grimwood J."/>
            <person name="Schmutz J."/>
            <person name="Mcdaniel S.F."/>
        </authorList>
    </citation>
    <scope>NUCLEOTIDE SEQUENCE</scope>
    <source>
        <strain evidence="2">R40</strain>
    </source>
</reference>
<gene>
    <name evidence="2" type="ORF">KC19_8G106700</name>
</gene>
<name>A0A8T0H2R0_CERPU</name>
<evidence type="ECO:0000256" key="1">
    <source>
        <dbReference type="SAM" id="SignalP"/>
    </source>
</evidence>
<comment type="caution">
    <text evidence="2">The sequence shown here is derived from an EMBL/GenBank/DDBJ whole genome shotgun (WGS) entry which is preliminary data.</text>
</comment>
<dbReference type="EMBL" id="CM026429">
    <property type="protein sequence ID" value="KAG0564388.1"/>
    <property type="molecule type" value="Genomic_DNA"/>
</dbReference>
<feature type="chain" id="PRO_5035818603" evidence="1">
    <location>
        <begin position="23"/>
        <end position="51"/>
    </location>
</feature>
<sequence>MAEMSLRHKMIVILMFGVSLRTFEIRQLVAYVYCESSSRKCWVSTGKGHRS</sequence>
<evidence type="ECO:0000313" key="2">
    <source>
        <dbReference type="EMBL" id="KAG0564388.1"/>
    </source>
</evidence>
<keyword evidence="3" id="KW-1185">Reference proteome</keyword>
<evidence type="ECO:0000313" key="3">
    <source>
        <dbReference type="Proteomes" id="UP000822688"/>
    </source>
</evidence>
<accession>A0A8T0H2R0</accession>
<proteinExistence type="predicted"/>
<dbReference type="AlphaFoldDB" id="A0A8T0H2R0"/>
<organism evidence="2 3">
    <name type="scientific">Ceratodon purpureus</name>
    <name type="common">Fire moss</name>
    <name type="synonym">Dicranum purpureum</name>
    <dbReference type="NCBI Taxonomy" id="3225"/>
    <lineage>
        <taxon>Eukaryota</taxon>
        <taxon>Viridiplantae</taxon>
        <taxon>Streptophyta</taxon>
        <taxon>Embryophyta</taxon>
        <taxon>Bryophyta</taxon>
        <taxon>Bryophytina</taxon>
        <taxon>Bryopsida</taxon>
        <taxon>Dicranidae</taxon>
        <taxon>Pseudoditrichales</taxon>
        <taxon>Ditrichaceae</taxon>
        <taxon>Ceratodon</taxon>
    </lineage>
</organism>
<protein>
    <submittedName>
        <fullName evidence="2">Uncharacterized protein</fullName>
    </submittedName>
</protein>
<keyword evidence="1" id="KW-0732">Signal</keyword>